<sequence>MPAVFSRRTQPSGPPDPRPSLDVSRRRLLGGALAAATLPFLGTACGRTEQTKSGSGLTVTDLTGQKLELPGPAHRVVTIPLPAASMVVAVNGGPEVLAGMNAASLTAIKGSFLGEAYPELLKVPTDVAGAEFAPNVESVLARNPDVVIQWGDRGPGIVDPLRKAGLKVAQLTYGTQADLEGAVAMYGRLLGKQDRADRIADGMRRQLKKLRTELPGRAGTPPSVLYLRGASDGLQVGGGDSYNHFVTELVGGRNPAAEIKAEQATIDVEQLLKWDPDIILLGNFGPATPKDMYDDPTLAALRAVRERRIYKVPLGGYRWDPPSQESPLMWQWLAGLVHGTGGPGLRAEVVREYAFLYGAKPTDAQLDTILKLPANSGSRDYDDFGR</sequence>
<dbReference type="Gene3D" id="1.20.58.2180">
    <property type="match status" value="1"/>
</dbReference>
<dbReference type="PANTHER" id="PTHR30535">
    <property type="entry name" value="VITAMIN B12-BINDING PROTEIN"/>
    <property type="match status" value="1"/>
</dbReference>
<protein>
    <submittedName>
        <fullName evidence="4">ABC transporter substrate-binding protein</fullName>
    </submittedName>
</protein>
<evidence type="ECO:0000256" key="2">
    <source>
        <dbReference type="SAM" id="MobiDB-lite"/>
    </source>
</evidence>
<dbReference type="EMBL" id="VJYK02000055">
    <property type="protein sequence ID" value="MQS01746.1"/>
    <property type="molecule type" value="Genomic_DNA"/>
</dbReference>
<evidence type="ECO:0000313" key="4">
    <source>
        <dbReference type="EMBL" id="MQS01746.1"/>
    </source>
</evidence>
<proteinExistence type="inferred from homology"/>
<dbReference type="PANTHER" id="PTHR30535:SF34">
    <property type="entry name" value="MOLYBDATE-BINDING PROTEIN MOLA"/>
    <property type="match status" value="1"/>
</dbReference>
<evidence type="ECO:0000259" key="3">
    <source>
        <dbReference type="PROSITE" id="PS50983"/>
    </source>
</evidence>
<accession>A0A5P0YN70</accession>
<keyword evidence="5" id="KW-1185">Reference proteome</keyword>
<dbReference type="Pfam" id="PF01497">
    <property type="entry name" value="Peripla_BP_2"/>
    <property type="match status" value="1"/>
</dbReference>
<dbReference type="AlphaFoldDB" id="A0A5P0YN70"/>
<reference evidence="4 5" key="1">
    <citation type="submission" date="2019-10" db="EMBL/GenBank/DDBJ databases">
        <title>Streptomyces sp. nov., a novel actinobacterium isolated from alkaline environment.</title>
        <authorList>
            <person name="Golinska P."/>
        </authorList>
    </citation>
    <scope>NUCLEOTIDE SEQUENCE [LARGE SCALE GENOMIC DNA]</scope>
    <source>
        <strain evidence="4 5">OF1</strain>
    </source>
</reference>
<evidence type="ECO:0000313" key="5">
    <source>
        <dbReference type="Proteomes" id="UP000320857"/>
    </source>
</evidence>
<organism evidence="4 5">
    <name type="scientific">Streptomyces alkaliterrae</name>
    <dbReference type="NCBI Taxonomy" id="2213162"/>
    <lineage>
        <taxon>Bacteria</taxon>
        <taxon>Bacillati</taxon>
        <taxon>Actinomycetota</taxon>
        <taxon>Actinomycetes</taxon>
        <taxon>Kitasatosporales</taxon>
        <taxon>Streptomycetaceae</taxon>
        <taxon>Streptomyces</taxon>
    </lineage>
</organism>
<comment type="caution">
    <text evidence="4">The sequence shown here is derived from an EMBL/GenBank/DDBJ whole genome shotgun (WGS) entry which is preliminary data.</text>
</comment>
<dbReference type="InterPro" id="IPR002491">
    <property type="entry name" value="ABC_transptr_periplasmic_BD"/>
</dbReference>
<dbReference type="Gene3D" id="3.40.50.1980">
    <property type="entry name" value="Nitrogenase molybdenum iron protein domain"/>
    <property type="match status" value="2"/>
</dbReference>
<feature type="region of interest" description="Disordered" evidence="2">
    <location>
        <begin position="1"/>
        <end position="21"/>
    </location>
</feature>
<dbReference type="InterPro" id="IPR050902">
    <property type="entry name" value="ABC_Transporter_SBP"/>
</dbReference>
<feature type="domain" description="Fe/B12 periplasmic-binding" evidence="3">
    <location>
        <begin position="75"/>
        <end position="341"/>
    </location>
</feature>
<gene>
    <name evidence="4" type="ORF">FNX44_007645</name>
</gene>
<evidence type="ECO:0000256" key="1">
    <source>
        <dbReference type="ARBA" id="ARBA00008814"/>
    </source>
</evidence>
<dbReference type="GO" id="GO:0071281">
    <property type="term" value="P:cellular response to iron ion"/>
    <property type="evidence" value="ECO:0007669"/>
    <property type="project" value="TreeGrafter"/>
</dbReference>
<dbReference type="PROSITE" id="PS50983">
    <property type="entry name" value="FE_B12_PBP"/>
    <property type="match status" value="1"/>
</dbReference>
<comment type="similarity">
    <text evidence="1">Belongs to the bacterial solute-binding protein 8 family.</text>
</comment>
<dbReference type="OrthoDB" id="9775594at2"/>
<dbReference type="Proteomes" id="UP000320857">
    <property type="component" value="Unassembled WGS sequence"/>
</dbReference>
<dbReference type="SUPFAM" id="SSF53807">
    <property type="entry name" value="Helical backbone' metal receptor"/>
    <property type="match status" value="1"/>
</dbReference>
<name>A0A5P0YN70_9ACTN</name>